<comment type="caution">
    <text evidence="7">The sequence shown here is derived from an EMBL/GenBank/DDBJ whole genome shotgun (WGS) entry which is preliminary data.</text>
</comment>
<dbReference type="PANTHER" id="PTHR43761:SF1">
    <property type="entry name" value="D-ISOMER SPECIFIC 2-HYDROXYACID DEHYDROGENASE CATALYTIC DOMAIN-CONTAINING PROTEIN-RELATED"/>
    <property type="match status" value="1"/>
</dbReference>
<accession>A0A5S5CI63</accession>
<keyword evidence="8" id="KW-1185">Reference proteome</keyword>
<evidence type="ECO:0000256" key="1">
    <source>
        <dbReference type="ARBA" id="ARBA00005854"/>
    </source>
</evidence>
<organism evidence="7 8">
    <name type="scientific">Paenibacillus methanolicus</name>
    <dbReference type="NCBI Taxonomy" id="582686"/>
    <lineage>
        <taxon>Bacteria</taxon>
        <taxon>Bacillati</taxon>
        <taxon>Bacillota</taxon>
        <taxon>Bacilli</taxon>
        <taxon>Bacillales</taxon>
        <taxon>Paenibacillaceae</taxon>
        <taxon>Paenibacillus</taxon>
    </lineage>
</organism>
<dbReference type="CDD" id="cd12162">
    <property type="entry name" value="2-Hacid_dh_4"/>
    <property type="match status" value="1"/>
</dbReference>
<evidence type="ECO:0000313" key="7">
    <source>
        <dbReference type="EMBL" id="TYP77703.1"/>
    </source>
</evidence>
<name>A0A5S5CI63_9BACL</name>
<comment type="similarity">
    <text evidence="1 4">Belongs to the D-isomer specific 2-hydroxyacid dehydrogenase family.</text>
</comment>
<dbReference type="InterPro" id="IPR006140">
    <property type="entry name" value="D-isomer_DH_NAD-bd"/>
</dbReference>
<evidence type="ECO:0000259" key="6">
    <source>
        <dbReference type="Pfam" id="PF02826"/>
    </source>
</evidence>
<dbReference type="PROSITE" id="PS00671">
    <property type="entry name" value="D_2_HYDROXYACID_DH_3"/>
    <property type="match status" value="1"/>
</dbReference>
<dbReference type="Pfam" id="PF00389">
    <property type="entry name" value="2-Hacid_dh"/>
    <property type="match status" value="1"/>
</dbReference>
<dbReference type="Proteomes" id="UP000323257">
    <property type="component" value="Unassembled WGS sequence"/>
</dbReference>
<dbReference type="InterPro" id="IPR006139">
    <property type="entry name" value="D-isomer_2_OHA_DH_cat_dom"/>
</dbReference>
<proteinExistence type="inferred from homology"/>
<dbReference type="InterPro" id="IPR036291">
    <property type="entry name" value="NAD(P)-bd_dom_sf"/>
</dbReference>
<dbReference type="PROSITE" id="PS00065">
    <property type="entry name" value="D_2_HYDROXYACID_DH_1"/>
    <property type="match status" value="1"/>
</dbReference>
<dbReference type="SUPFAM" id="SSF51735">
    <property type="entry name" value="NAD(P)-binding Rossmann-fold domains"/>
    <property type="match status" value="1"/>
</dbReference>
<dbReference type="Gene3D" id="3.40.50.720">
    <property type="entry name" value="NAD(P)-binding Rossmann-like Domain"/>
    <property type="match status" value="2"/>
</dbReference>
<dbReference type="GO" id="GO:0016616">
    <property type="term" value="F:oxidoreductase activity, acting on the CH-OH group of donors, NAD or NADP as acceptor"/>
    <property type="evidence" value="ECO:0007669"/>
    <property type="project" value="InterPro"/>
</dbReference>
<sequence>MNIVVLDGFTLNPGDLSWAPFEALGSLTVYDRTPPELVQERAKDADAVLTNKTALTADIISSLPNLRYIGVLATGYNVVAIEAAAERGITVTNVPDYSTYSVAQLVFAFVLRHCHHIAEHDRAVRGGRWSAGPDFTFSLYPLQELHGKSVGIIGFGGIGRQVARAAIAFGMDVLVHTRTPKRDPEWAAVRYVELDELLREADYVTLHCPLTPQTSGLINKRTIGLMKRGAYLINTARGGHVVEADLAHALREGRIAGAGLDVLSAEPPPADHPLIGAPNCTITPHVAWATAEARGRLLKIAADNLFHFARGAVKNKVG</sequence>
<dbReference type="GO" id="GO:0051287">
    <property type="term" value="F:NAD binding"/>
    <property type="evidence" value="ECO:0007669"/>
    <property type="project" value="InterPro"/>
</dbReference>
<feature type="domain" description="D-isomer specific 2-hydroxyacid dehydrogenase NAD-binding" evidence="6">
    <location>
        <begin position="107"/>
        <end position="287"/>
    </location>
</feature>
<feature type="domain" description="D-isomer specific 2-hydroxyacid dehydrogenase catalytic" evidence="5">
    <location>
        <begin position="19"/>
        <end position="316"/>
    </location>
</feature>
<keyword evidence="2 4" id="KW-0560">Oxidoreductase</keyword>
<dbReference type="Pfam" id="PF02826">
    <property type="entry name" value="2-Hacid_dh_C"/>
    <property type="match status" value="1"/>
</dbReference>
<evidence type="ECO:0000313" key="8">
    <source>
        <dbReference type="Proteomes" id="UP000323257"/>
    </source>
</evidence>
<dbReference type="OrthoDB" id="9805416at2"/>
<dbReference type="PANTHER" id="PTHR43761">
    <property type="entry name" value="D-ISOMER SPECIFIC 2-HYDROXYACID DEHYDROGENASE FAMILY PROTEIN (AFU_ORTHOLOGUE AFUA_1G13630)"/>
    <property type="match status" value="1"/>
</dbReference>
<gene>
    <name evidence="7" type="ORF">BCM02_102264</name>
</gene>
<dbReference type="InterPro" id="IPR050418">
    <property type="entry name" value="D-iso_2-hydroxyacid_DH_PdxB"/>
</dbReference>
<dbReference type="InterPro" id="IPR029753">
    <property type="entry name" value="D-isomer_DH_CS"/>
</dbReference>
<protein>
    <submittedName>
        <fullName evidence="7">Glycerate dehydrogenase</fullName>
    </submittedName>
</protein>
<evidence type="ECO:0000256" key="3">
    <source>
        <dbReference type="ARBA" id="ARBA00023027"/>
    </source>
</evidence>
<dbReference type="FunFam" id="3.40.50.720:FF:000203">
    <property type="entry name" value="D-3-phosphoglycerate dehydrogenase (SerA)"/>
    <property type="match status" value="1"/>
</dbReference>
<dbReference type="SUPFAM" id="SSF52283">
    <property type="entry name" value="Formate/glycerate dehydrogenase catalytic domain-like"/>
    <property type="match status" value="1"/>
</dbReference>
<evidence type="ECO:0000259" key="5">
    <source>
        <dbReference type="Pfam" id="PF00389"/>
    </source>
</evidence>
<dbReference type="RefSeq" id="WP_148928197.1">
    <property type="nucleotide sequence ID" value="NZ_VNHS01000002.1"/>
</dbReference>
<evidence type="ECO:0000256" key="2">
    <source>
        <dbReference type="ARBA" id="ARBA00023002"/>
    </source>
</evidence>
<evidence type="ECO:0000256" key="4">
    <source>
        <dbReference type="RuleBase" id="RU003719"/>
    </source>
</evidence>
<keyword evidence="3" id="KW-0520">NAD</keyword>
<dbReference type="AlphaFoldDB" id="A0A5S5CI63"/>
<dbReference type="EMBL" id="VNHS01000002">
    <property type="protein sequence ID" value="TYP77703.1"/>
    <property type="molecule type" value="Genomic_DNA"/>
</dbReference>
<reference evidence="7 8" key="1">
    <citation type="submission" date="2019-07" db="EMBL/GenBank/DDBJ databases">
        <title>Genomic Encyclopedia of Type Strains, Phase III (KMG-III): the genomes of soil and plant-associated and newly described type strains.</title>
        <authorList>
            <person name="Whitman W."/>
        </authorList>
    </citation>
    <scope>NUCLEOTIDE SEQUENCE [LARGE SCALE GENOMIC DNA]</scope>
    <source>
        <strain evidence="7 8">BL24</strain>
    </source>
</reference>
<dbReference type="InterPro" id="IPR029752">
    <property type="entry name" value="D-isomer_DH_CS1"/>
</dbReference>